<gene>
    <name evidence="2" type="ORF">CLF_100903</name>
</gene>
<sequence>MTDCITKWCETVPVKRQDALTIASVIISEWVSLYRVPVILHPERGSAFQSYLKRETCALLEIHTTRTTAYHLKGNGLVELANIKRQ</sequence>
<evidence type="ECO:0000313" key="3">
    <source>
        <dbReference type="Proteomes" id="UP000008909"/>
    </source>
</evidence>
<accession>G7Y4I3</accession>
<keyword evidence="3" id="KW-1185">Reference proteome</keyword>
<name>G7Y4I3_CLOSI</name>
<dbReference type="InterPro" id="IPR036397">
    <property type="entry name" value="RNaseH_sf"/>
</dbReference>
<dbReference type="Proteomes" id="UP000008909">
    <property type="component" value="Unassembled WGS sequence"/>
</dbReference>
<proteinExistence type="predicted"/>
<dbReference type="GO" id="GO:0015074">
    <property type="term" value="P:DNA integration"/>
    <property type="evidence" value="ECO:0007669"/>
    <property type="project" value="InterPro"/>
</dbReference>
<dbReference type="InterPro" id="IPR012337">
    <property type="entry name" value="RNaseH-like_sf"/>
</dbReference>
<organism evidence="2 3">
    <name type="scientific">Clonorchis sinensis</name>
    <name type="common">Chinese liver fluke</name>
    <dbReference type="NCBI Taxonomy" id="79923"/>
    <lineage>
        <taxon>Eukaryota</taxon>
        <taxon>Metazoa</taxon>
        <taxon>Spiralia</taxon>
        <taxon>Lophotrochozoa</taxon>
        <taxon>Platyhelminthes</taxon>
        <taxon>Trematoda</taxon>
        <taxon>Digenea</taxon>
        <taxon>Opisthorchiida</taxon>
        <taxon>Opisthorchiata</taxon>
        <taxon>Opisthorchiidae</taxon>
        <taxon>Clonorchis</taxon>
    </lineage>
</organism>
<protein>
    <recommendedName>
        <fullName evidence="1">Integrase catalytic domain-containing protein</fullName>
    </recommendedName>
</protein>
<dbReference type="Gene3D" id="3.30.420.10">
    <property type="entry name" value="Ribonuclease H-like superfamily/Ribonuclease H"/>
    <property type="match status" value="1"/>
</dbReference>
<dbReference type="AlphaFoldDB" id="G7Y4I3"/>
<evidence type="ECO:0000259" key="1">
    <source>
        <dbReference type="PROSITE" id="PS50994"/>
    </source>
</evidence>
<feature type="domain" description="Integrase catalytic" evidence="1">
    <location>
        <begin position="1"/>
        <end position="86"/>
    </location>
</feature>
<dbReference type="InterPro" id="IPR001584">
    <property type="entry name" value="Integrase_cat-core"/>
</dbReference>
<reference key="2">
    <citation type="submission" date="2011-10" db="EMBL/GenBank/DDBJ databases">
        <title>The genome and transcriptome sequence of Clonorchis sinensis provide insights into the carcinogenic liver fluke.</title>
        <authorList>
            <person name="Wang X."/>
            <person name="Huang Y."/>
            <person name="Chen W."/>
            <person name="Liu H."/>
            <person name="Guo L."/>
            <person name="Chen Y."/>
            <person name="Luo F."/>
            <person name="Zhou W."/>
            <person name="Sun J."/>
            <person name="Mao Q."/>
            <person name="Liang P."/>
            <person name="Zhou C."/>
            <person name="Tian Y."/>
            <person name="Men J."/>
            <person name="Lv X."/>
            <person name="Huang L."/>
            <person name="Zhou J."/>
            <person name="Hu Y."/>
            <person name="Li R."/>
            <person name="Zhang F."/>
            <person name="Lei H."/>
            <person name="Li X."/>
            <person name="Hu X."/>
            <person name="Liang C."/>
            <person name="Xu J."/>
            <person name="Wu Z."/>
            <person name="Yu X."/>
        </authorList>
    </citation>
    <scope>NUCLEOTIDE SEQUENCE</scope>
    <source>
        <strain>Henan</strain>
    </source>
</reference>
<dbReference type="GO" id="GO:0003676">
    <property type="term" value="F:nucleic acid binding"/>
    <property type="evidence" value="ECO:0007669"/>
    <property type="project" value="InterPro"/>
</dbReference>
<reference evidence="2" key="1">
    <citation type="journal article" date="2011" name="Genome Biol.">
        <title>The draft genome of the carcinogenic human liver fluke Clonorchis sinensis.</title>
        <authorList>
            <person name="Wang X."/>
            <person name="Chen W."/>
            <person name="Huang Y."/>
            <person name="Sun J."/>
            <person name="Men J."/>
            <person name="Liu H."/>
            <person name="Luo F."/>
            <person name="Guo L."/>
            <person name="Lv X."/>
            <person name="Deng C."/>
            <person name="Zhou C."/>
            <person name="Fan Y."/>
            <person name="Li X."/>
            <person name="Huang L."/>
            <person name="Hu Y."/>
            <person name="Liang C."/>
            <person name="Hu X."/>
            <person name="Xu J."/>
            <person name="Yu X."/>
        </authorList>
    </citation>
    <scope>NUCLEOTIDE SEQUENCE [LARGE SCALE GENOMIC DNA]</scope>
    <source>
        <strain evidence="2">Henan</strain>
    </source>
</reference>
<dbReference type="SUPFAM" id="SSF53098">
    <property type="entry name" value="Ribonuclease H-like"/>
    <property type="match status" value="1"/>
</dbReference>
<dbReference type="EMBL" id="DF142858">
    <property type="protein sequence ID" value="GAA47869.1"/>
    <property type="molecule type" value="Genomic_DNA"/>
</dbReference>
<evidence type="ECO:0000313" key="2">
    <source>
        <dbReference type="EMBL" id="GAA47869.1"/>
    </source>
</evidence>
<dbReference type="PROSITE" id="PS50994">
    <property type="entry name" value="INTEGRASE"/>
    <property type="match status" value="1"/>
</dbReference>